<name>A0A3B0KVY8_DROGU</name>
<evidence type="ECO:0000259" key="1">
    <source>
        <dbReference type="PROSITE" id="PS50878"/>
    </source>
</evidence>
<dbReference type="SUPFAM" id="SSF56672">
    <property type="entry name" value="DNA/RNA polymerases"/>
    <property type="match status" value="1"/>
</dbReference>
<dbReference type="Pfam" id="PF00078">
    <property type="entry name" value="RVT_1"/>
    <property type="match status" value="1"/>
</dbReference>
<dbReference type="GO" id="GO:0071897">
    <property type="term" value="P:DNA biosynthetic process"/>
    <property type="evidence" value="ECO:0007669"/>
    <property type="project" value="UniProtKB-ARBA"/>
</dbReference>
<dbReference type="InterPro" id="IPR000477">
    <property type="entry name" value="RT_dom"/>
</dbReference>
<keyword evidence="3" id="KW-1185">Reference proteome</keyword>
<organism evidence="2 3">
    <name type="scientific">Drosophila guanche</name>
    <name type="common">Fruit fly</name>
    <dbReference type="NCBI Taxonomy" id="7266"/>
    <lineage>
        <taxon>Eukaryota</taxon>
        <taxon>Metazoa</taxon>
        <taxon>Ecdysozoa</taxon>
        <taxon>Arthropoda</taxon>
        <taxon>Hexapoda</taxon>
        <taxon>Insecta</taxon>
        <taxon>Pterygota</taxon>
        <taxon>Neoptera</taxon>
        <taxon>Endopterygota</taxon>
        <taxon>Diptera</taxon>
        <taxon>Brachycera</taxon>
        <taxon>Muscomorpha</taxon>
        <taxon>Ephydroidea</taxon>
        <taxon>Drosophilidae</taxon>
        <taxon>Drosophila</taxon>
        <taxon>Sophophora</taxon>
    </lineage>
</organism>
<evidence type="ECO:0000313" key="3">
    <source>
        <dbReference type="Proteomes" id="UP000268350"/>
    </source>
</evidence>
<dbReference type="AlphaFoldDB" id="A0A3B0KVY8"/>
<sequence length="82" mass="8757">IEGAFNNVIPEAITEALTDLGVDCHLVMLIDQLLTCRTVTSSMGSSTQSRYVNRGPPQGGVLSPLLWNIAVNKILCDLEGEG</sequence>
<feature type="non-terminal residue" evidence="2">
    <location>
        <position position="82"/>
    </location>
</feature>
<gene>
    <name evidence="2" type="ORF">DGUA_6G021022</name>
</gene>
<proteinExistence type="predicted"/>
<dbReference type="InterPro" id="IPR043502">
    <property type="entry name" value="DNA/RNA_pol_sf"/>
</dbReference>
<dbReference type="EMBL" id="OUUW01000054">
    <property type="protein sequence ID" value="SPP90046.1"/>
    <property type="molecule type" value="Genomic_DNA"/>
</dbReference>
<accession>A0A3B0KVY8</accession>
<feature type="domain" description="Reverse transcriptase" evidence="1">
    <location>
        <begin position="1"/>
        <end position="82"/>
    </location>
</feature>
<dbReference type="Proteomes" id="UP000268350">
    <property type="component" value="Unassembled WGS sequence"/>
</dbReference>
<protein>
    <recommendedName>
        <fullName evidence="1">Reverse transcriptase domain-containing protein</fullName>
    </recommendedName>
</protein>
<reference evidence="3" key="1">
    <citation type="submission" date="2018-01" db="EMBL/GenBank/DDBJ databases">
        <authorList>
            <person name="Alioto T."/>
            <person name="Alioto T."/>
        </authorList>
    </citation>
    <scope>NUCLEOTIDE SEQUENCE [LARGE SCALE GENOMIC DNA]</scope>
</reference>
<evidence type="ECO:0000313" key="2">
    <source>
        <dbReference type="EMBL" id="SPP90046.1"/>
    </source>
</evidence>
<dbReference type="PROSITE" id="PS50878">
    <property type="entry name" value="RT_POL"/>
    <property type="match status" value="1"/>
</dbReference>
<feature type="non-terminal residue" evidence="2">
    <location>
        <position position="1"/>
    </location>
</feature>